<organism evidence="4 5">
    <name type="scientific">Pseudomonas veronii 1YdBTEX2</name>
    <dbReference type="NCBI Taxonomy" id="1295141"/>
    <lineage>
        <taxon>Bacteria</taxon>
        <taxon>Pseudomonadati</taxon>
        <taxon>Pseudomonadota</taxon>
        <taxon>Gammaproteobacteria</taxon>
        <taxon>Pseudomonadales</taxon>
        <taxon>Pseudomonadaceae</taxon>
        <taxon>Pseudomonas</taxon>
    </lineage>
</organism>
<dbReference type="Pfam" id="PF00881">
    <property type="entry name" value="Nitroreductase"/>
    <property type="match status" value="1"/>
</dbReference>
<protein>
    <recommendedName>
        <fullName evidence="3">Nitroreductase domain-containing protein</fullName>
    </recommendedName>
</protein>
<dbReference type="AlphaFoldDB" id="A0A1D3JZJ7"/>
<dbReference type="Proteomes" id="UP000245431">
    <property type="component" value="Chromosome PVE_r1"/>
</dbReference>
<dbReference type="EMBL" id="LT599583">
    <property type="protein sequence ID" value="SBW81519.1"/>
    <property type="molecule type" value="Genomic_DNA"/>
</dbReference>
<dbReference type="InterPro" id="IPR029479">
    <property type="entry name" value="Nitroreductase"/>
</dbReference>
<sequence length="325" mass="36246">MKQVKRMMDKTWKLMFFLSEFFRDMYTFVRHNGYSPFANRNKKLFYKILIETHTVEKGLSLKEPKPLFGKDKINGIIHMLNEYDRTYSALPLEMALGAFQGYLDLHSTLGLSDDFLFYLDAYVEHLKRDGTLGNGGTKRAAPWLGNGELDAKAFLQSRSSCRMFQSGKLDSCLLTSLVELAQSAPSQCNRQSSRVHVYQDRAVIAQMLELQGGSRGFAHSVDNLFVVTSEVTAWGGAGQRNQLYVDGALFSMGLLLACHANGLGACPLNLAILNAVEKKIRSVGGIEASERLIMMIAVGKPLESHFRAARSPRRQTAEILQLHGG</sequence>
<keyword evidence="2" id="KW-0560">Oxidoreductase</keyword>
<dbReference type="PANTHER" id="PTHR43673">
    <property type="entry name" value="NAD(P)H NITROREDUCTASE YDGI-RELATED"/>
    <property type="match status" value="1"/>
</dbReference>
<gene>
    <name evidence="4" type="ORF">PVE_R1G3637</name>
</gene>
<accession>A0A1D3JZJ7</accession>
<dbReference type="SUPFAM" id="SSF55469">
    <property type="entry name" value="FMN-dependent nitroreductase-like"/>
    <property type="match status" value="1"/>
</dbReference>
<evidence type="ECO:0000313" key="5">
    <source>
        <dbReference type="Proteomes" id="UP000245431"/>
    </source>
</evidence>
<evidence type="ECO:0000256" key="1">
    <source>
        <dbReference type="ARBA" id="ARBA00007118"/>
    </source>
</evidence>
<feature type="domain" description="Nitroreductase" evidence="3">
    <location>
        <begin position="156"/>
        <end position="210"/>
    </location>
</feature>
<name>A0A1D3JZJ7_PSEVE</name>
<reference evidence="5" key="1">
    <citation type="submission" date="2016-07" db="EMBL/GenBank/DDBJ databases">
        <authorList>
            <person name="Florea S."/>
            <person name="Webb J.S."/>
            <person name="Jaromczyk J."/>
            <person name="Schardl C.L."/>
        </authorList>
    </citation>
    <scope>NUCLEOTIDE SEQUENCE [LARGE SCALE GENOMIC DNA]</scope>
    <source>
        <strain evidence="5">1YdBTEX2</strain>
    </source>
</reference>
<dbReference type="Gene3D" id="3.40.109.10">
    <property type="entry name" value="NADH Oxidase"/>
    <property type="match status" value="1"/>
</dbReference>
<dbReference type="GO" id="GO:0016491">
    <property type="term" value="F:oxidoreductase activity"/>
    <property type="evidence" value="ECO:0007669"/>
    <property type="project" value="UniProtKB-KW"/>
</dbReference>
<comment type="similarity">
    <text evidence="1">Belongs to the nitroreductase family.</text>
</comment>
<evidence type="ECO:0000313" key="4">
    <source>
        <dbReference type="EMBL" id="SBW81519.1"/>
    </source>
</evidence>
<evidence type="ECO:0000259" key="3">
    <source>
        <dbReference type="Pfam" id="PF00881"/>
    </source>
</evidence>
<proteinExistence type="inferred from homology"/>
<evidence type="ECO:0000256" key="2">
    <source>
        <dbReference type="ARBA" id="ARBA00023002"/>
    </source>
</evidence>
<dbReference type="PANTHER" id="PTHR43673:SF10">
    <property type="entry name" value="NADH DEHYDROGENASE_NAD(P)H NITROREDUCTASE XCC3605-RELATED"/>
    <property type="match status" value="1"/>
</dbReference>
<dbReference type="InterPro" id="IPR000415">
    <property type="entry name" value="Nitroreductase-like"/>
</dbReference>